<evidence type="ECO:0000256" key="1">
    <source>
        <dbReference type="SAM" id="SignalP"/>
    </source>
</evidence>
<dbReference type="Pfam" id="PF08924">
    <property type="entry name" value="Rv2525c_GlyHyd-like"/>
    <property type="match status" value="1"/>
</dbReference>
<name>A0A2W2BA28_9ACTN</name>
<organism evidence="3 4">
    <name type="scientific">Jiangella anatolica</name>
    <dbReference type="NCBI Taxonomy" id="2670374"/>
    <lineage>
        <taxon>Bacteria</taxon>
        <taxon>Bacillati</taxon>
        <taxon>Actinomycetota</taxon>
        <taxon>Actinomycetes</taxon>
        <taxon>Jiangellales</taxon>
        <taxon>Jiangellaceae</taxon>
        <taxon>Jiangella</taxon>
    </lineage>
</organism>
<dbReference type="EMBL" id="POTW01000015">
    <property type="protein sequence ID" value="PZF84431.1"/>
    <property type="molecule type" value="Genomic_DNA"/>
</dbReference>
<gene>
    <name evidence="3" type="ORF">C1I92_08355</name>
</gene>
<proteinExistence type="predicted"/>
<dbReference type="PROSITE" id="PS51781">
    <property type="entry name" value="SH3B"/>
    <property type="match status" value="1"/>
</dbReference>
<dbReference type="AlphaFoldDB" id="A0A2W2BA28"/>
<evidence type="ECO:0000313" key="4">
    <source>
        <dbReference type="Proteomes" id="UP000248764"/>
    </source>
</evidence>
<dbReference type="Proteomes" id="UP000248764">
    <property type="component" value="Unassembled WGS sequence"/>
</dbReference>
<feature type="domain" description="SH3b" evidence="2">
    <location>
        <begin position="280"/>
        <end position="353"/>
    </location>
</feature>
<keyword evidence="4" id="KW-1185">Reference proteome</keyword>
<protein>
    <recommendedName>
        <fullName evidence="2">SH3b domain-containing protein</fullName>
    </recommendedName>
</protein>
<feature type="chain" id="PRO_5016153149" description="SH3b domain-containing protein" evidence="1">
    <location>
        <begin position="30"/>
        <end position="441"/>
    </location>
</feature>
<evidence type="ECO:0000313" key="3">
    <source>
        <dbReference type="EMBL" id="PZF84431.1"/>
    </source>
</evidence>
<comment type="caution">
    <text evidence="3">The sequence shown here is derived from an EMBL/GenBank/DDBJ whole genome shotgun (WGS) entry which is preliminary data.</text>
</comment>
<dbReference type="InterPro" id="IPR003646">
    <property type="entry name" value="SH3-like_bac-type"/>
</dbReference>
<evidence type="ECO:0000259" key="2">
    <source>
        <dbReference type="PROSITE" id="PS51781"/>
    </source>
</evidence>
<dbReference type="SUPFAM" id="SSF51445">
    <property type="entry name" value="(Trans)glycosidases"/>
    <property type="match status" value="1"/>
</dbReference>
<dbReference type="RefSeq" id="WP_111254206.1">
    <property type="nucleotide sequence ID" value="NZ_POTW01000015.1"/>
</dbReference>
<feature type="signal peptide" evidence="1">
    <location>
        <begin position="1"/>
        <end position="29"/>
    </location>
</feature>
<sequence>MSRWSSRVSRAAVLVAGTALVAAAFTAPAAGYPATPGNYPSGSSATVAIGRGFDTCTAPSLAALQAWRASPYRTVNIYFGGVNRGCAQPNLTAAWVRSATAAGWRLLPTYFGRQPYCMFGTKPHRYTAGTADSYGRSDAQDAVAQARALGLLPGSALYADVEHYNRTDATCSLAVRRYVSAWTIAVHQAGYLAGVYVHQDSGLRDLSASYGNSSWARPDAVWMARWDGNPALTGWPTAPNTQWATHQRAKQYLGDHNETHGGVTLNIDSDALDAPVATVAQTFRVTSATALNARSGPSTAYPAVRSIAPGASVAVVCQGIGQRVGTTAVWDRLTDGSWVTDYYVSTPSNTTFSSALPKCTYPGQVTSTTPLNTRRGPGTNYGGTGTALQPGALAYVMCQATGTLVGTSRVWNLLDDGRWVTDYYVENRSSTTWSAPVPRCP</sequence>
<reference evidence="3 4" key="1">
    <citation type="submission" date="2018-01" db="EMBL/GenBank/DDBJ databases">
        <title>Draft genome sequence of Jiangella sp. GTF31.</title>
        <authorList>
            <person name="Sahin N."/>
            <person name="Ay H."/>
            <person name="Saygin H."/>
        </authorList>
    </citation>
    <scope>NUCLEOTIDE SEQUENCE [LARGE SCALE GENOMIC DNA]</scope>
    <source>
        <strain evidence="3 4">GTF31</strain>
    </source>
</reference>
<dbReference type="Gene3D" id="3.20.20.80">
    <property type="entry name" value="Glycosidases"/>
    <property type="match status" value="1"/>
</dbReference>
<dbReference type="InterPro" id="IPR017853">
    <property type="entry name" value="GH"/>
</dbReference>
<dbReference type="SMART" id="SM00287">
    <property type="entry name" value="SH3b"/>
    <property type="match status" value="2"/>
</dbReference>
<keyword evidence="1" id="KW-0732">Signal</keyword>
<dbReference type="InterPro" id="IPR015020">
    <property type="entry name" value="Rv2525c-like_Glyco_Hydro-like"/>
</dbReference>
<accession>A0A2W2BA28</accession>